<dbReference type="AlphaFoldDB" id="A0A2T2NGC9"/>
<dbReference type="Proteomes" id="UP000240883">
    <property type="component" value="Unassembled WGS sequence"/>
</dbReference>
<proteinExistence type="predicted"/>
<accession>A0A2T2NGC9</accession>
<evidence type="ECO:0000313" key="2">
    <source>
        <dbReference type="Proteomes" id="UP000240883"/>
    </source>
</evidence>
<organism evidence="1 2">
    <name type="scientific">Corynespora cassiicola Philippines</name>
    <dbReference type="NCBI Taxonomy" id="1448308"/>
    <lineage>
        <taxon>Eukaryota</taxon>
        <taxon>Fungi</taxon>
        <taxon>Dikarya</taxon>
        <taxon>Ascomycota</taxon>
        <taxon>Pezizomycotina</taxon>
        <taxon>Dothideomycetes</taxon>
        <taxon>Pleosporomycetidae</taxon>
        <taxon>Pleosporales</taxon>
        <taxon>Corynesporascaceae</taxon>
        <taxon>Corynespora</taxon>
    </lineage>
</organism>
<dbReference type="EMBL" id="KZ678139">
    <property type="protein sequence ID" value="PSN64088.1"/>
    <property type="molecule type" value="Genomic_DNA"/>
</dbReference>
<evidence type="ECO:0000313" key="1">
    <source>
        <dbReference type="EMBL" id="PSN64088.1"/>
    </source>
</evidence>
<keyword evidence="2" id="KW-1185">Reference proteome</keyword>
<protein>
    <submittedName>
        <fullName evidence="1">Uncharacterized protein</fullName>
    </submittedName>
</protein>
<gene>
    <name evidence="1" type="ORF">BS50DRAFT_576706</name>
</gene>
<sequence length="87" mass="9397">MFPHRFPPWPGWILAAWRAGSDFPNGQSIYRRIGVLAFHLKRGTCPDGVSRVGGFCLVGGLFGGGVGVLGEDQGGGLDYLGWMRVFT</sequence>
<reference evidence="1 2" key="1">
    <citation type="journal article" date="2018" name="Front. Microbiol.">
        <title>Genome-Wide Analysis of Corynespora cassiicola Leaf Fall Disease Putative Effectors.</title>
        <authorList>
            <person name="Lopez D."/>
            <person name="Ribeiro S."/>
            <person name="Label P."/>
            <person name="Fumanal B."/>
            <person name="Venisse J.S."/>
            <person name="Kohler A."/>
            <person name="de Oliveira R.R."/>
            <person name="Labutti K."/>
            <person name="Lipzen A."/>
            <person name="Lail K."/>
            <person name="Bauer D."/>
            <person name="Ohm R.A."/>
            <person name="Barry K.W."/>
            <person name="Spatafora J."/>
            <person name="Grigoriev I.V."/>
            <person name="Martin F.M."/>
            <person name="Pujade-Renaud V."/>
        </authorList>
    </citation>
    <scope>NUCLEOTIDE SEQUENCE [LARGE SCALE GENOMIC DNA]</scope>
    <source>
        <strain evidence="1 2">Philippines</strain>
    </source>
</reference>
<name>A0A2T2NGC9_CORCC</name>